<dbReference type="Pfam" id="PF07992">
    <property type="entry name" value="Pyr_redox_2"/>
    <property type="match status" value="1"/>
</dbReference>
<protein>
    <submittedName>
        <fullName evidence="8">NAD(P)/FAD-dependent oxidoreductase</fullName>
    </submittedName>
</protein>
<dbReference type="SUPFAM" id="SSF55424">
    <property type="entry name" value="FAD/NAD-linked reductases, dimerisation (C-terminal) domain"/>
    <property type="match status" value="1"/>
</dbReference>
<dbReference type="PANTHER" id="PTHR22912:SF151">
    <property type="entry name" value="DIHYDROLIPOYL DEHYDROGENASE, MITOCHONDRIAL"/>
    <property type="match status" value="1"/>
</dbReference>
<dbReference type="Gene3D" id="3.30.390.30">
    <property type="match status" value="1"/>
</dbReference>
<proteinExistence type="inferred from homology"/>
<dbReference type="InterPro" id="IPR016156">
    <property type="entry name" value="FAD/NAD-linked_Rdtase_dimer_sf"/>
</dbReference>
<reference evidence="8 9" key="1">
    <citation type="submission" date="2024-10" db="EMBL/GenBank/DDBJ databases">
        <title>The Natural Products Discovery Center: Release of the First 8490 Sequenced Strains for Exploring Actinobacteria Biosynthetic Diversity.</title>
        <authorList>
            <person name="Kalkreuter E."/>
            <person name="Kautsar S.A."/>
            <person name="Yang D."/>
            <person name="Bader C.D."/>
            <person name="Teijaro C.N."/>
            <person name="Fluegel L."/>
            <person name="Davis C.M."/>
            <person name="Simpson J.R."/>
            <person name="Lauterbach L."/>
            <person name="Steele A.D."/>
            <person name="Gui C."/>
            <person name="Meng S."/>
            <person name="Li G."/>
            <person name="Viehrig K."/>
            <person name="Ye F."/>
            <person name="Su P."/>
            <person name="Kiefer A.F."/>
            <person name="Nichols A."/>
            <person name="Cepeda A.J."/>
            <person name="Yan W."/>
            <person name="Fan B."/>
            <person name="Jiang Y."/>
            <person name="Adhikari A."/>
            <person name="Zheng C.-J."/>
            <person name="Schuster L."/>
            <person name="Cowan T.M."/>
            <person name="Smanski M.J."/>
            <person name="Chevrette M.G."/>
            <person name="De Carvalho L.P.S."/>
            <person name="Shen B."/>
        </authorList>
    </citation>
    <scope>NUCLEOTIDE SEQUENCE [LARGE SCALE GENOMIC DNA]</scope>
    <source>
        <strain evidence="8 9">NPDC020602</strain>
    </source>
</reference>
<dbReference type="InterPro" id="IPR004099">
    <property type="entry name" value="Pyr_nucl-diS_OxRdtase_dimer"/>
</dbReference>
<dbReference type="InterPro" id="IPR023753">
    <property type="entry name" value="FAD/NAD-binding_dom"/>
</dbReference>
<keyword evidence="5" id="KW-0520">NAD</keyword>
<accession>A0ABW7TYA9</accession>
<dbReference type="EMBL" id="JBIRUI010000001">
    <property type="protein sequence ID" value="MFI1712171.1"/>
    <property type="molecule type" value="Genomic_DNA"/>
</dbReference>
<evidence type="ECO:0000256" key="1">
    <source>
        <dbReference type="ARBA" id="ARBA00001974"/>
    </source>
</evidence>
<dbReference type="PRINTS" id="PR00411">
    <property type="entry name" value="PNDRDTASEI"/>
</dbReference>
<evidence type="ECO:0000313" key="8">
    <source>
        <dbReference type="EMBL" id="MFI1712171.1"/>
    </source>
</evidence>
<comment type="caution">
    <text evidence="8">The sequence shown here is derived from an EMBL/GenBank/DDBJ whole genome shotgun (WGS) entry which is preliminary data.</text>
</comment>
<dbReference type="Pfam" id="PF02852">
    <property type="entry name" value="Pyr_redox_dim"/>
    <property type="match status" value="1"/>
</dbReference>
<dbReference type="PRINTS" id="PR00368">
    <property type="entry name" value="FADPNR"/>
</dbReference>
<evidence type="ECO:0000256" key="4">
    <source>
        <dbReference type="ARBA" id="ARBA00022827"/>
    </source>
</evidence>
<keyword evidence="9" id="KW-1185">Reference proteome</keyword>
<comment type="similarity">
    <text evidence="2">Belongs to the class-I pyridine nucleotide-disulfide oxidoreductase family.</text>
</comment>
<evidence type="ECO:0000259" key="7">
    <source>
        <dbReference type="Pfam" id="PF07992"/>
    </source>
</evidence>
<dbReference type="InterPro" id="IPR036188">
    <property type="entry name" value="FAD/NAD-bd_sf"/>
</dbReference>
<dbReference type="Proteomes" id="UP001611339">
    <property type="component" value="Unassembled WGS sequence"/>
</dbReference>
<keyword evidence="3" id="KW-0285">Flavoprotein</keyword>
<feature type="domain" description="FAD/NAD(P)-binding" evidence="7">
    <location>
        <begin position="13"/>
        <end position="335"/>
    </location>
</feature>
<evidence type="ECO:0000256" key="3">
    <source>
        <dbReference type="ARBA" id="ARBA00022630"/>
    </source>
</evidence>
<evidence type="ECO:0000256" key="5">
    <source>
        <dbReference type="ARBA" id="ARBA00023027"/>
    </source>
</evidence>
<comment type="cofactor">
    <cofactor evidence="1">
        <name>FAD</name>
        <dbReference type="ChEBI" id="CHEBI:57692"/>
    </cofactor>
</comment>
<dbReference type="RefSeq" id="WP_359589613.1">
    <property type="nucleotide sequence ID" value="NZ_JBEYXG010000015.1"/>
</dbReference>
<dbReference type="PIRSF" id="PIRSF000350">
    <property type="entry name" value="Mercury_reductase_MerA"/>
    <property type="match status" value="1"/>
</dbReference>
<dbReference type="Gene3D" id="3.50.50.60">
    <property type="entry name" value="FAD/NAD(P)-binding domain"/>
    <property type="match status" value="2"/>
</dbReference>
<dbReference type="InterPro" id="IPR050151">
    <property type="entry name" value="Class-I_Pyr_Nuc-Dis_Oxidored"/>
</dbReference>
<dbReference type="PANTHER" id="PTHR22912">
    <property type="entry name" value="DISULFIDE OXIDOREDUCTASE"/>
    <property type="match status" value="1"/>
</dbReference>
<dbReference type="InterPro" id="IPR001100">
    <property type="entry name" value="Pyr_nuc-diS_OxRdtase"/>
</dbReference>
<evidence type="ECO:0000313" key="9">
    <source>
        <dbReference type="Proteomes" id="UP001611339"/>
    </source>
</evidence>
<dbReference type="SUPFAM" id="SSF51905">
    <property type="entry name" value="FAD/NAD(P)-binding domain"/>
    <property type="match status" value="1"/>
</dbReference>
<feature type="domain" description="Pyridine nucleotide-disulphide oxidoreductase dimerisation" evidence="6">
    <location>
        <begin position="368"/>
        <end position="474"/>
    </location>
</feature>
<evidence type="ECO:0000259" key="6">
    <source>
        <dbReference type="Pfam" id="PF02852"/>
    </source>
</evidence>
<keyword evidence="4" id="KW-0274">FAD</keyword>
<gene>
    <name evidence="8" type="ORF">ACH407_01100</name>
</gene>
<sequence length="483" mass="50656">MDDPYENTHEDAYDVVVVGGGPAGEVVADRVVRSGLTAVVVEAEAVGGECSYRACVPSKALLRPGAARAEARSVDGARQTVTAPLDPARVLARRDRFTGRGDDTGQADWLDGAGIALVRGHGRLAGERRVEVTGADGTLRTLRARRAVVICTGTEPALPSVEGIDRIGVWTNRQATTADAVPERLVVIGGGVVACETATAWRSLGSSVTLLVRDQALLTGWEPCAGEEVTRGLSDLGVTIRFGVSAVRVARDETTRTVTVETDDGATLVCDEVLAAVGRRPRTTDLGLGSVGLPAGGRLPVDDTCRVTAVDGDWLHAVGDVNHRAPLTHMAKYQARACAAAIAERAAGRPAVTGGGQPWSAEADRFAVPQAVFTRPEVASVGLTERAAREAGLAVRTVEYRIDDVAGAALHADDYRGLAKLVVDETRGVVVGCTLTGPMATELIHTATVAIVGEVPLERLWHAVPAFPTVSEVWLRLLEAYGL</sequence>
<organism evidence="8 9">
    <name type="scientific">Streptomyces litmocidini</name>
    <dbReference type="NCBI Taxonomy" id="67318"/>
    <lineage>
        <taxon>Bacteria</taxon>
        <taxon>Bacillati</taxon>
        <taxon>Actinomycetota</taxon>
        <taxon>Actinomycetes</taxon>
        <taxon>Kitasatosporales</taxon>
        <taxon>Streptomycetaceae</taxon>
        <taxon>Streptomyces</taxon>
    </lineage>
</organism>
<name>A0ABW7TYA9_9ACTN</name>
<evidence type="ECO:0000256" key="2">
    <source>
        <dbReference type="ARBA" id="ARBA00007532"/>
    </source>
</evidence>